<feature type="transmembrane region" description="Helical" evidence="9">
    <location>
        <begin position="125"/>
        <end position="146"/>
    </location>
</feature>
<evidence type="ECO:0000256" key="2">
    <source>
        <dbReference type="ARBA" id="ARBA00008540"/>
    </source>
</evidence>
<keyword evidence="6 9" id="KW-0029">Amino-acid transport</keyword>
<protein>
    <recommendedName>
        <fullName evidence="9">Branched-chain amino acid transport system carrier protein</fullName>
    </recommendedName>
</protein>
<dbReference type="Pfam" id="PF05525">
    <property type="entry name" value="Branch_AA_trans"/>
    <property type="match status" value="1"/>
</dbReference>
<keyword evidence="5 9" id="KW-0812">Transmembrane</keyword>
<evidence type="ECO:0000256" key="5">
    <source>
        <dbReference type="ARBA" id="ARBA00022692"/>
    </source>
</evidence>
<dbReference type="Proteomes" id="UP001057025">
    <property type="component" value="Chromosome"/>
</dbReference>
<comment type="subcellular location">
    <subcellularLocation>
        <location evidence="1 9">Cell membrane</location>
        <topology evidence="1 9">Multi-pass membrane protein</topology>
    </subcellularLocation>
</comment>
<evidence type="ECO:0000256" key="7">
    <source>
        <dbReference type="ARBA" id="ARBA00022989"/>
    </source>
</evidence>
<dbReference type="EMBL" id="CP097118">
    <property type="protein sequence ID" value="USS87740.1"/>
    <property type="molecule type" value="Genomic_DNA"/>
</dbReference>
<feature type="transmembrane region" description="Helical" evidence="9">
    <location>
        <begin position="158"/>
        <end position="177"/>
    </location>
</feature>
<evidence type="ECO:0000313" key="11">
    <source>
        <dbReference type="Proteomes" id="UP001057025"/>
    </source>
</evidence>
<keyword evidence="3 9" id="KW-0813">Transport</keyword>
<reference evidence="10" key="1">
    <citation type="submission" date="2022-05" db="EMBL/GenBank/DDBJ databases">
        <authorList>
            <person name="Oliphant S.A."/>
            <person name="Watson-Haigh N.S."/>
            <person name="Sumby K.M."/>
            <person name="Gardner J.M."/>
            <person name="Jiranek V."/>
        </authorList>
    </citation>
    <scope>NUCLEOTIDE SEQUENCE</scope>
    <source>
        <strain evidence="10">KI11_C11</strain>
    </source>
</reference>
<accession>A0ABY5BSW2</accession>
<keyword evidence="8 9" id="KW-0472">Membrane</keyword>
<organism evidence="10 11">
    <name type="scientific">Fructilactobacillus hinvesii</name>
    <dbReference type="NCBI Taxonomy" id="2940300"/>
    <lineage>
        <taxon>Bacteria</taxon>
        <taxon>Bacillati</taxon>
        <taxon>Bacillota</taxon>
        <taxon>Bacilli</taxon>
        <taxon>Lactobacillales</taxon>
        <taxon>Lactobacillaceae</taxon>
        <taxon>Fructilactobacillus</taxon>
    </lineage>
</organism>
<feature type="transmembrane region" description="Helical" evidence="9">
    <location>
        <begin position="286"/>
        <end position="313"/>
    </location>
</feature>
<feature type="transmembrane region" description="Helical" evidence="9">
    <location>
        <begin position="210"/>
        <end position="229"/>
    </location>
</feature>
<gene>
    <name evidence="10" type="primary">brnQ</name>
    <name evidence="10" type="ORF">M3M39_06450</name>
</gene>
<feature type="transmembrane region" description="Helical" evidence="9">
    <location>
        <begin position="12"/>
        <end position="34"/>
    </location>
</feature>
<evidence type="ECO:0000256" key="1">
    <source>
        <dbReference type="ARBA" id="ARBA00004651"/>
    </source>
</evidence>
<feature type="transmembrane region" description="Helical" evidence="9">
    <location>
        <begin position="421"/>
        <end position="448"/>
    </location>
</feature>
<proteinExistence type="inferred from homology"/>
<evidence type="ECO:0000256" key="6">
    <source>
        <dbReference type="ARBA" id="ARBA00022970"/>
    </source>
</evidence>
<feature type="transmembrane region" description="Helical" evidence="9">
    <location>
        <begin position="325"/>
        <end position="344"/>
    </location>
</feature>
<dbReference type="RefSeq" id="WP_252797030.1">
    <property type="nucleotide sequence ID" value="NZ_CP097118.1"/>
</dbReference>
<evidence type="ECO:0000256" key="9">
    <source>
        <dbReference type="RuleBase" id="RU362122"/>
    </source>
</evidence>
<keyword evidence="4" id="KW-1003">Cell membrane</keyword>
<feature type="transmembrane region" description="Helical" evidence="9">
    <location>
        <begin position="80"/>
        <end position="105"/>
    </location>
</feature>
<evidence type="ECO:0000256" key="8">
    <source>
        <dbReference type="ARBA" id="ARBA00023136"/>
    </source>
</evidence>
<comment type="function">
    <text evidence="9">Component of the transport system for branched-chain amino acids.</text>
</comment>
<feature type="transmembrane region" description="Helical" evidence="9">
    <location>
        <begin position="241"/>
        <end position="266"/>
    </location>
</feature>
<dbReference type="NCBIfam" id="TIGR00796">
    <property type="entry name" value="livcs"/>
    <property type="match status" value="1"/>
</dbReference>
<feature type="transmembrane region" description="Helical" evidence="9">
    <location>
        <begin position="350"/>
        <end position="371"/>
    </location>
</feature>
<evidence type="ECO:0000313" key="10">
    <source>
        <dbReference type="EMBL" id="USS87740.1"/>
    </source>
</evidence>
<keyword evidence="7 9" id="KW-1133">Transmembrane helix</keyword>
<feature type="transmembrane region" description="Helical" evidence="9">
    <location>
        <begin position="380"/>
        <end position="401"/>
    </location>
</feature>
<evidence type="ECO:0000256" key="3">
    <source>
        <dbReference type="ARBA" id="ARBA00022448"/>
    </source>
</evidence>
<dbReference type="PANTHER" id="PTHR30588:SF0">
    <property type="entry name" value="BRANCHED-CHAIN AMINO ACID PERMEASE BRNQ"/>
    <property type="match status" value="1"/>
</dbReference>
<dbReference type="PANTHER" id="PTHR30588">
    <property type="entry name" value="BRANCHED-CHAIN AMINO ACID TRANSPORT SYSTEM 2 CARRIER PROTEIN"/>
    <property type="match status" value="1"/>
</dbReference>
<dbReference type="InterPro" id="IPR004685">
    <property type="entry name" value="Brnchd-chn_aa_trnsp_Livcs"/>
</dbReference>
<feature type="transmembrane region" description="Helical" evidence="9">
    <location>
        <begin position="46"/>
        <end position="68"/>
    </location>
</feature>
<sequence length="459" mass="49389">MNELETPKRLKLKQLMVLASLLFALFFGAGNLIFPVHLGQTAGTNWIPAAIGFLLSAILLPLFSIFALGLTKSKNMFELLLPVGSTFSVLFLLAAHGSMGLLIGSPRLATVTFTMGVQPFLPTGWQQPALLVFSGLFFLMVVLLAYRQTSITNSVGKLLNPLFILLILFLFLVAFLVRGDVTNLPLVSAPGQGTASLVSGFLEGYNTMDALAGLGFGVTIIAAVCSYTKSDRHQGRNIAKIGLLAMGLEVLIYIGLIALGVVSLSYTKASADGGTAFTQIMAHYTGAFGAALLAALTFLACLTTAVGVLTSFAQDLGNRFPRIGYHKFLIGANVIAFVIANFGLDQIIAFSAPILSLLYPIAITVIGLALLNKWIKRNPVVYRGTVGLVMIPAGLDFLHTLPPVLHQITPIMVIDNWCSDFIPWFKLGLDFIPFMLVGLVISSCLAYWQRQNVKKSLTN</sequence>
<comment type="similarity">
    <text evidence="2 9">Belongs to the branched chain amino acid transporter family.</text>
</comment>
<keyword evidence="11" id="KW-1185">Reference proteome</keyword>
<name>A0ABY5BSW2_9LACO</name>
<evidence type="ECO:0000256" key="4">
    <source>
        <dbReference type="ARBA" id="ARBA00022475"/>
    </source>
</evidence>